<comment type="caution">
    <text evidence="1">The sequence shown here is derived from an EMBL/GenBank/DDBJ whole genome shotgun (WGS) entry which is preliminary data.</text>
</comment>
<dbReference type="EMBL" id="JBHFNR010000296">
    <property type="protein sequence ID" value="MFB2898624.1"/>
    <property type="molecule type" value="Genomic_DNA"/>
</dbReference>
<proteinExistence type="predicted"/>
<keyword evidence="2" id="KW-1185">Reference proteome</keyword>
<protein>
    <recommendedName>
        <fullName evidence="3">Phage protein</fullName>
    </recommendedName>
</protein>
<evidence type="ECO:0008006" key="3">
    <source>
        <dbReference type="Google" id="ProtNLM"/>
    </source>
</evidence>
<evidence type="ECO:0000313" key="2">
    <source>
        <dbReference type="Proteomes" id="UP001576784"/>
    </source>
</evidence>
<dbReference type="Proteomes" id="UP001576784">
    <property type="component" value="Unassembled WGS sequence"/>
</dbReference>
<gene>
    <name evidence="1" type="ORF">ACE1CI_37395</name>
</gene>
<organism evidence="1 2">
    <name type="scientific">Floridaenema flaviceps BLCC-F50</name>
    <dbReference type="NCBI Taxonomy" id="3153642"/>
    <lineage>
        <taxon>Bacteria</taxon>
        <taxon>Bacillati</taxon>
        <taxon>Cyanobacteriota</taxon>
        <taxon>Cyanophyceae</taxon>
        <taxon>Oscillatoriophycideae</taxon>
        <taxon>Aerosakkonematales</taxon>
        <taxon>Aerosakkonemataceae</taxon>
        <taxon>Floridanema</taxon>
        <taxon>Floridanema flaviceps</taxon>
    </lineage>
</organism>
<evidence type="ECO:0000313" key="1">
    <source>
        <dbReference type="EMBL" id="MFB2898624.1"/>
    </source>
</evidence>
<reference evidence="1 2" key="1">
    <citation type="submission" date="2024-09" db="EMBL/GenBank/DDBJ databases">
        <title>Floridaenema gen nov. (Aerosakkonemataceae, Aerosakkonematales ord. nov., Cyanobacteria) from benthic tropical and subtropical fresh waters, with the description of four new species.</title>
        <authorList>
            <person name="Moretto J.A."/>
            <person name="Berthold D.E."/>
            <person name="Lefler F.W."/>
            <person name="Huang I.-S."/>
            <person name="Laughinghouse H. IV."/>
        </authorList>
    </citation>
    <scope>NUCLEOTIDE SEQUENCE [LARGE SCALE GENOMIC DNA]</scope>
    <source>
        <strain evidence="1 2">BLCC-F50</strain>
    </source>
</reference>
<dbReference type="RefSeq" id="WP_413268221.1">
    <property type="nucleotide sequence ID" value="NZ_JBHFNR010000296.1"/>
</dbReference>
<sequence length="107" mass="12611">MIEKDWKVTDLIRWAKASGNNSESVIDDYVMLIDEEEIDGHLWAFTQQEWEKYKPIDKRVPKLELLSAQTETSDITWAYNLKTKKWDYMKNYPPEGIVIIACEKIGN</sequence>
<accession>A0ABV4Y694</accession>
<name>A0ABV4Y694_9CYAN</name>